<dbReference type="InterPro" id="IPR032675">
    <property type="entry name" value="LRR_dom_sf"/>
</dbReference>
<dbReference type="AlphaFoldDB" id="A0A1Y2J4Q8"/>
<dbReference type="EMBL" id="KZ084087">
    <property type="protein sequence ID" value="OSD07794.1"/>
    <property type="molecule type" value="Genomic_DNA"/>
</dbReference>
<dbReference type="Gene3D" id="3.80.10.10">
    <property type="entry name" value="Ribonuclease Inhibitor"/>
    <property type="match status" value="1"/>
</dbReference>
<dbReference type="OrthoDB" id="2754717at2759"/>
<reference evidence="1 2" key="1">
    <citation type="journal article" date="2015" name="Biotechnol. Biofuels">
        <title>Enhanced degradation of softwood versus hardwood by the white-rot fungus Pycnoporus coccineus.</title>
        <authorList>
            <person name="Couturier M."/>
            <person name="Navarro D."/>
            <person name="Chevret D."/>
            <person name="Henrissat B."/>
            <person name="Piumi F."/>
            <person name="Ruiz-Duenas F.J."/>
            <person name="Martinez A.T."/>
            <person name="Grigoriev I.V."/>
            <person name="Riley R."/>
            <person name="Lipzen A."/>
            <person name="Berrin J.G."/>
            <person name="Master E.R."/>
            <person name="Rosso M.N."/>
        </authorList>
    </citation>
    <scope>NUCLEOTIDE SEQUENCE [LARGE SCALE GENOMIC DNA]</scope>
    <source>
        <strain evidence="1 2">BRFM310</strain>
    </source>
</reference>
<sequence length="504" mass="57424">MSSPYGVSSSLLNYEDSSATARFFGNKDVIENVIHCFAQASYDRQSHQELIELMLGTKLFFYPITKLLWRSCTETRDLYRLLGILYHVSSGTLLLRRSAAGREYRPEQLKFGPLPPDFVKRVHQALPWNHFLYYASLIRTARIRSGTLSADYLATISRLIPDGLPVLCSLQKLEWEESILGGDHLLYLLAPSVTRLAISVPHVRDGSLNDESFTRWLVRFCDILSVLMPHLKSLSIRFYGRQPPSKSATSYFDTLYTLPISVEGISAHGHRYEVEPRSRNALQEFELSSWGESLELFTSLKTIRWFFTPSLRAIQITSNLRIPLSDAPSVLDVIAPILQLQQLRYIDILFTRQAFYFTEGEMLAIAKAFPQLEAIDLNFDAVRPTRTWNEPTRTSPTIFGFCTFAGLCPNLKHASLPVLEACMSRVDIPNRMEHPLSNVEFGNLRVMESVGYDGREVAHHHVVEALLRTFPKLATNRISLGHADWQEAPLYQGVRDFKPSIRTH</sequence>
<dbReference type="Proteomes" id="UP000193067">
    <property type="component" value="Unassembled WGS sequence"/>
</dbReference>
<name>A0A1Y2J4Q8_TRAC3</name>
<accession>A0A1Y2J4Q8</accession>
<evidence type="ECO:0000313" key="1">
    <source>
        <dbReference type="EMBL" id="OSD07794.1"/>
    </source>
</evidence>
<protein>
    <submittedName>
        <fullName evidence="1">Uncharacterized protein</fullName>
    </submittedName>
</protein>
<proteinExistence type="predicted"/>
<organism evidence="1 2">
    <name type="scientific">Trametes coccinea (strain BRFM310)</name>
    <name type="common">Pycnoporus coccineus</name>
    <dbReference type="NCBI Taxonomy" id="1353009"/>
    <lineage>
        <taxon>Eukaryota</taxon>
        <taxon>Fungi</taxon>
        <taxon>Dikarya</taxon>
        <taxon>Basidiomycota</taxon>
        <taxon>Agaricomycotina</taxon>
        <taxon>Agaricomycetes</taxon>
        <taxon>Polyporales</taxon>
        <taxon>Polyporaceae</taxon>
        <taxon>Trametes</taxon>
    </lineage>
</organism>
<keyword evidence="2" id="KW-1185">Reference proteome</keyword>
<gene>
    <name evidence="1" type="ORF">PYCCODRAFT_1463096</name>
</gene>
<evidence type="ECO:0000313" key="2">
    <source>
        <dbReference type="Proteomes" id="UP000193067"/>
    </source>
</evidence>